<evidence type="ECO:0000313" key="3">
    <source>
        <dbReference type="Proteomes" id="UP001219525"/>
    </source>
</evidence>
<evidence type="ECO:0000256" key="1">
    <source>
        <dbReference type="SAM" id="MobiDB-lite"/>
    </source>
</evidence>
<dbReference type="Proteomes" id="UP001219525">
    <property type="component" value="Unassembled WGS sequence"/>
</dbReference>
<comment type="caution">
    <text evidence="2">The sequence shown here is derived from an EMBL/GenBank/DDBJ whole genome shotgun (WGS) entry which is preliminary data.</text>
</comment>
<evidence type="ECO:0000313" key="2">
    <source>
        <dbReference type="EMBL" id="KAJ7190031.1"/>
    </source>
</evidence>
<organism evidence="2 3">
    <name type="scientific">Mycena pura</name>
    <dbReference type="NCBI Taxonomy" id="153505"/>
    <lineage>
        <taxon>Eukaryota</taxon>
        <taxon>Fungi</taxon>
        <taxon>Dikarya</taxon>
        <taxon>Basidiomycota</taxon>
        <taxon>Agaricomycotina</taxon>
        <taxon>Agaricomycetes</taxon>
        <taxon>Agaricomycetidae</taxon>
        <taxon>Agaricales</taxon>
        <taxon>Marasmiineae</taxon>
        <taxon>Mycenaceae</taxon>
        <taxon>Mycena</taxon>
    </lineage>
</organism>
<dbReference type="EMBL" id="JARJCW010000159">
    <property type="protein sequence ID" value="KAJ7190031.1"/>
    <property type="molecule type" value="Genomic_DNA"/>
</dbReference>
<keyword evidence="3" id="KW-1185">Reference proteome</keyword>
<name>A0AAD6Y1F1_9AGAR</name>
<feature type="compositionally biased region" description="Low complexity" evidence="1">
    <location>
        <begin position="96"/>
        <end position="114"/>
    </location>
</feature>
<dbReference type="AlphaFoldDB" id="A0AAD6Y1F1"/>
<sequence>MQCGTREMGPYLAGCAVAVSSLTARNELSGLVAHSFKAVQEFTRGIGICRSAGSSETMINEPSYALNGRHSNGQWQCGGTPPPHATSGSHRQGTPAASARRTSRLASTSASWASAHRRARCPRLQDPPPSPDLICRILALGLFIGRCVRAGTMVRGVGSRTARRRRRRRRAVPRPRPVLLPAHAACAGVTHVVSVVGERVHVPAHIPPACRPHGPLPDEQRREFMYNSSMFPAG</sequence>
<feature type="region of interest" description="Disordered" evidence="1">
    <location>
        <begin position="70"/>
        <end position="126"/>
    </location>
</feature>
<reference evidence="2" key="1">
    <citation type="submission" date="2023-03" db="EMBL/GenBank/DDBJ databases">
        <title>Massive genome expansion in bonnet fungi (Mycena s.s.) driven by repeated elements and novel gene families across ecological guilds.</title>
        <authorList>
            <consortium name="Lawrence Berkeley National Laboratory"/>
            <person name="Harder C.B."/>
            <person name="Miyauchi S."/>
            <person name="Viragh M."/>
            <person name="Kuo A."/>
            <person name="Thoen E."/>
            <person name="Andreopoulos B."/>
            <person name="Lu D."/>
            <person name="Skrede I."/>
            <person name="Drula E."/>
            <person name="Henrissat B."/>
            <person name="Morin E."/>
            <person name="Kohler A."/>
            <person name="Barry K."/>
            <person name="LaButti K."/>
            <person name="Morin E."/>
            <person name="Salamov A."/>
            <person name="Lipzen A."/>
            <person name="Mereny Z."/>
            <person name="Hegedus B."/>
            <person name="Baldrian P."/>
            <person name="Stursova M."/>
            <person name="Weitz H."/>
            <person name="Taylor A."/>
            <person name="Grigoriev I.V."/>
            <person name="Nagy L.G."/>
            <person name="Martin F."/>
            <person name="Kauserud H."/>
        </authorList>
    </citation>
    <scope>NUCLEOTIDE SEQUENCE</scope>
    <source>
        <strain evidence="2">9144</strain>
    </source>
</reference>
<accession>A0AAD6Y1F1</accession>
<proteinExistence type="predicted"/>
<gene>
    <name evidence="2" type="ORF">GGX14DRAFT_408343</name>
</gene>
<protein>
    <submittedName>
        <fullName evidence="2">Uncharacterized protein</fullName>
    </submittedName>
</protein>